<protein>
    <submittedName>
        <fullName evidence="2">Uncharacterized protein</fullName>
    </submittedName>
</protein>
<evidence type="ECO:0000256" key="1">
    <source>
        <dbReference type="SAM" id="MobiDB-lite"/>
    </source>
</evidence>
<name>A0A8T2TKG7_CERRI</name>
<proteinExistence type="predicted"/>
<evidence type="ECO:0000313" key="2">
    <source>
        <dbReference type="EMBL" id="KAH7422978.1"/>
    </source>
</evidence>
<feature type="compositionally biased region" description="Polar residues" evidence="1">
    <location>
        <begin position="76"/>
        <end position="88"/>
    </location>
</feature>
<feature type="compositionally biased region" description="Polar residues" evidence="1">
    <location>
        <begin position="167"/>
        <end position="177"/>
    </location>
</feature>
<dbReference type="Proteomes" id="UP000825935">
    <property type="component" value="Chromosome 12"/>
</dbReference>
<comment type="caution">
    <text evidence="2">The sequence shown here is derived from an EMBL/GenBank/DDBJ whole genome shotgun (WGS) entry which is preliminary data.</text>
</comment>
<reference evidence="2" key="1">
    <citation type="submission" date="2021-08" db="EMBL/GenBank/DDBJ databases">
        <title>WGS assembly of Ceratopteris richardii.</title>
        <authorList>
            <person name="Marchant D.B."/>
            <person name="Chen G."/>
            <person name="Jenkins J."/>
            <person name="Shu S."/>
            <person name="Leebens-Mack J."/>
            <person name="Grimwood J."/>
            <person name="Schmutz J."/>
            <person name="Soltis P."/>
            <person name="Soltis D."/>
            <person name="Chen Z.-H."/>
        </authorList>
    </citation>
    <scope>NUCLEOTIDE SEQUENCE</scope>
    <source>
        <strain evidence="2">Whitten #5841</strain>
        <tissue evidence="2">Leaf</tissue>
    </source>
</reference>
<dbReference type="EMBL" id="CM035417">
    <property type="protein sequence ID" value="KAH7422978.1"/>
    <property type="molecule type" value="Genomic_DNA"/>
</dbReference>
<feature type="compositionally biased region" description="Basic and acidic residues" evidence="1">
    <location>
        <begin position="115"/>
        <end position="125"/>
    </location>
</feature>
<keyword evidence="3" id="KW-1185">Reference proteome</keyword>
<organism evidence="2 3">
    <name type="scientific">Ceratopteris richardii</name>
    <name type="common">Triangle waterfern</name>
    <dbReference type="NCBI Taxonomy" id="49495"/>
    <lineage>
        <taxon>Eukaryota</taxon>
        <taxon>Viridiplantae</taxon>
        <taxon>Streptophyta</taxon>
        <taxon>Embryophyta</taxon>
        <taxon>Tracheophyta</taxon>
        <taxon>Polypodiopsida</taxon>
        <taxon>Polypodiidae</taxon>
        <taxon>Polypodiales</taxon>
        <taxon>Pteridineae</taxon>
        <taxon>Pteridaceae</taxon>
        <taxon>Parkerioideae</taxon>
        <taxon>Ceratopteris</taxon>
    </lineage>
</organism>
<feature type="compositionally biased region" description="Basic and acidic residues" evidence="1">
    <location>
        <begin position="90"/>
        <end position="106"/>
    </location>
</feature>
<gene>
    <name evidence="2" type="ORF">KP509_12G034100</name>
</gene>
<feature type="compositionally biased region" description="Polar residues" evidence="1">
    <location>
        <begin position="126"/>
        <end position="157"/>
    </location>
</feature>
<dbReference type="AlphaFoldDB" id="A0A8T2TKG7"/>
<evidence type="ECO:0000313" key="3">
    <source>
        <dbReference type="Proteomes" id="UP000825935"/>
    </source>
</evidence>
<accession>A0A8T2TKG7</accession>
<sequence>MTIFCIHGASLAHCFVCAKLFFVIITAVLRVVQGGSSTDEQASSFPSLQAIPMAQSRNQDLGERKISSLNTIMHSASQLRGGNTGQLQQKKKDMDTCNHESSRCFGEKLSGIDPENERIDRDQSSRNHQNNRKLLNQKSSTQERTNKTTNITSTHSETGAPFHLDYSSPQTHPPTSN</sequence>
<dbReference type="OrthoDB" id="1934392at2759"/>
<feature type="region of interest" description="Disordered" evidence="1">
    <location>
        <begin position="76"/>
        <end position="177"/>
    </location>
</feature>